<dbReference type="GO" id="GO:0003729">
    <property type="term" value="F:mRNA binding"/>
    <property type="evidence" value="ECO:0007669"/>
    <property type="project" value="TreeGrafter"/>
</dbReference>
<dbReference type="PROSITE" id="PS50102">
    <property type="entry name" value="RRM"/>
    <property type="match status" value="1"/>
</dbReference>
<reference evidence="5" key="1">
    <citation type="submission" date="2023-04" db="EMBL/GenBank/DDBJ databases">
        <title>Black Yeasts Isolated from many extreme environments.</title>
        <authorList>
            <person name="Coleine C."/>
            <person name="Stajich J.E."/>
            <person name="Selbmann L."/>
        </authorList>
    </citation>
    <scope>NUCLEOTIDE SEQUENCE</scope>
    <source>
        <strain evidence="5">CCFEE 5312</strain>
    </source>
</reference>
<dbReference type="InterPro" id="IPR012677">
    <property type="entry name" value="Nucleotide-bd_a/b_plait_sf"/>
</dbReference>
<dbReference type="FunFam" id="3.30.70.330:FF:000039">
    <property type="entry name" value="U1 small nuclear ribonucleoprotein A"/>
    <property type="match status" value="1"/>
</dbReference>
<evidence type="ECO:0000259" key="4">
    <source>
        <dbReference type="PROSITE" id="PS50102"/>
    </source>
</evidence>
<keyword evidence="6" id="KW-1185">Reference proteome</keyword>
<dbReference type="InterPro" id="IPR035979">
    <property type="entry name" value="RBD_domain_sf"/>
</dbReference>
<dbReference type="Proteomes" id="UP001271007">
    <property type="component" value="Unassembled WGS sequence"/>
</dbReference>
<feature type="region of interest" description="Disordered" evidence="3">
    <location>
        <begin position="109"/>
        <end position="224"/>
    </location>
</feature>
<proteinExistence type="predicted"/>
<sequence>MALAAPPGANAQALDQKVPPNQSIYIQNLPEKFQKEDLRRELYMLLSTYGPVIDITALKTKRMRGQAHVLFKDVTSATQAIRGCQGFDFYGREMRISYSKQRSNTLAKLTGNFGQPTTGDQTKQIAQPPSSFPAPPGTVMNSAAPPSGLPAPPSGLPAPPSGLPPPPGLPPKPVNGKAIPPQVAQAAEENLASPQGVKRGRDESDEEEEDDDEGEMEMSEDDSD</sequence>
<dbReference type="SMART" id="SM00360">
    <property type="entry name" value="RRM"/>
    <property type="match status" value="1"/>
</dbReference>
<evidence type="ECO:0000313" key="6">
    <source>
        <dbReference type="Proteomes" id="UP001271007"/>
    </source>
</evidence>
<dbReference type="Pfam" id="PF00076">
    <property type="entry name" value="RRM_1"/>
    <property type="match status" value="1"/>
</dbReference>
<keyword evidence="1 2" id="KW-0694">RNA-binding</keyword>
<dbReference type="Gene3D" id="3.30.70.330">
    <property type="match status" value="1"/>
</dbReference>
<feature type="compositionally biased region" description="Acidic residues" evidence="3">
    <location>
        <begin position="203"/>
        <end position="224"/>
    </location>
</feature>
<evidence type="ECO:0000313" key="5">
    <source>
        <dbReference type="EMBL" id="KAK3053133.1"/>
    </source>
</evidence>
<dbReference type="InterPro" id="IPR050374">
    <property type="entry name" value="RRT5_SRSF_SR"/>
</dbReference>
<organism evidence="5 6">
    <name type="scientific">Extremus antarcticus</name>
    <dbReference type="NCBI Taxonomy" id="702011"/>
    <lineage>
        <taxon>Eukaryota</taxon>
        <taxon>Fungi</taxon>
        <taxon>Dikarya</taxon>
        <taxon>Ascomycota</taxon>
        <taxon>Pezizomycotina</taxon>
        <taxon>Dothideomycetes</taxon>
        <taxon>Dothideomycetidae</taxon>
        <taxon>Mycosphaerellales</taxon>
        <taxon>Extremaceae</taxon>
        <taxon>Extremus</taxon>
    </lineage>
</organism>
<gene>
    <name evidence="5" type="ORF">LTR09_005759</name>
</gene>
<dbReference type="CDD" id="cd12246">
    <property type="entry name" value="RRM1_U1A_like"/>
    <property type="match status" value="1"/>
</dbReference>
<dbReference type="EMBL" id="JAWDJX010000017">
    <property type="protein sequence ID" value="KAK3053133.1"/>
    <property type="molecule type" value="Genomic_DNA"/>
</dbReference>
<name>A0AAJ0G994_9PEZI</name>
<protein>
    <recommendedName>
        <fullName evidence="4">RRM domain-containing protein</fullName>
    </recommendedName>
</protein>
<feature type="compositionally biased region" description="Polar residues" evidence="3">
    <location>
        <begin position="109"/>
        <end position="129"/>
    </location>
</feature>
<dbReference type="SUPFAM" id="SSF54928">
    <property type="entry name" value="RNA-binding domain, RBD"/>
    <property type="match status" value="1"/>
</dbReference>
<dbReference type="InterPro" id="IPR000504">
    <property type="entry name" value="RRM_dom"/>
</dbReference>
<comment type="caution">
    <text evidence="5">The sequence shown here is derived from an EMBL/GenBank/DDBJ whole genome shotgun (WGS) entry which is preliminary data.</text>
</comment>
<dbReference type="PANTHER" id="PTHR23003">
    <property type="entry name" value="RNA RECOGNITION MOTIF RRM DOMAIN CONTAINING PROTEIN"/>
    <property type="match status" value="1"/>
</dbReference>
<evidence type="ECO:0000256" key="3">
    <source>
        <dbReference type="SAM" id="MobiDB-lite"/>
    </source>
</evidence>
<dbReference type="GO" id="GO:0005634">
    <property type="term" value="C:nucleus"/>
    <property type="evidence" value="ECO:0007669"/>
    <property type="project" value="TreeGrafter"/>
</dbReference>
<dbReference type="AlphaFoldDB" id="A0AAJ0G994"/>
<feature type="compositionally biased region" description="Pro residues" evidence="3">
    <location>
        <begin position="147"/>
        <end position="173"/>
    </location>
</feature>
<evidence type="ECO:0000256" key="1">
    <source>
        <dbReference type="ARBA" id="ARBA00022884"/>
    </source>
</evidence>
<evidence type="ECO:0000256" key="2">
    <source>
        <dbReference type="PROSITE-ProRule" id="PRU00176"/>
    </source>
</evidence>
<accession>A0AAJ0G994</accession>
<dbReference type="GO" id="GO:0005737">
    <property type="term" value="C:cytoplasm"/>
    <property type="evidence" value="ECO:0007669"/>
    <property type="project" value="TreeGrafter"/>
</dbReference>
<feature type="domain" description="RRM" evidence="4">
    <location>
        <begin position="22"/>
        <end position="101"/>
    </location>
</feature>